<feature type="region of interest" description="Disordered" evidence="1">
    <location>
        <begin position="32"/>
        <end position="72"/>
    </location>
</feature>
<keyword evidence="2" id="KW-1133">Transmembrane helix</keyword>
<evidence type="ECO:0000313" key="4">
    <source>
        <dbReference type="Proteomes" id="UP001285441"/>
    </source>
</evidence>
<comment type="caution">
    <text evidence="3">The sequence shown here is derived from an EMBL/GenBank/DDBJ whole genome shotgun (WGS) entry which is preliminary data.</text>
</comment>
<dbReference type="EMBL" id="JAULSW010000003">
    <property type="protein sequence ID" value="KAK3386772.1"/>
    <property type="molecule type" value="Genomic_DNA"/>
</dbReference>
<reference evidence="3" key="2">
    <citation type="submission" date="2023-06" db="EMBL/GenBank/DDBJ databases">
        <authorList>
            <consortium name="Lawrence Berkeley National Laboratory"/>
            <person name="Haridas S."/>
            <person name="Hensen N."/>
            <person name="Bonometti L."/>
            <person name="Westerberg I."/>
            <person name="Brannstrom I.O."/>
            <person name="Guillou S."/>
            <person name="Cros-Aarteil S."/>
            <person name="Calhoun S."/>
            <person name="Kuo A."/>
            <person name="Mondo S."/>
            <person name="Pangilinan J."/>
            <person name="Riley R."/>
            <person name="LaButti K."/>
            <person name="Andreopoulos B."/>
            <person name="Lipzen A."/>
            <person name="Chen C."/>
            <person name="Yanf M."/>
            <person name="Daum C."/>
            <person name="Ng V."/>
            <person name="Clum A."/>
            <person name="Steindorff A."/>
            <person name="Ohm R."/>
            <person name="Martin F."/>
            <person name="Silar P."/>
            <person name="Natvig D."/>
            <person name="Lalanne C."/>
            <person name="Gautier V."/>
            <person name="Ament-velasquez S.L."/>
            <person name="Kruys A."/>
            <person name="Hutchinson M.I."/>
            <person name="Powell A.J."/>
            <person name="Barry K."/>
            <person name="Miller A.N."/>
            <person name="Grigoriev I.V."/>
            <person name="Debuchy R."/>
            <person name="Gladieux P."/>
            <person name="Thoren M.H."/>
            <person name="Johannesson H."/>
        </authorList>
    </citation>
    <scope>NUCLEOTIDE SEQUENCE</scope>
    <source>
        <strain evidence="3">CBS 232.78</strain>
    </source>
</reference>
<reference evidence="3" key="1">
    <citation type="journal article" date="2023" name="Mol. Phylogenet. Evol.">
        <title>Genome-scale phylogeny and comparative genomics of the fungal order Sordariales.</title>
        <authorList>
            <person name="Hensen N."/>
            <person name="Bonometti L."/>
            <person name="Westerberg I."/>
            <person name="Brannstrom I.O."/>
            <person name="Guillou S."/>
            <person name="Cros-Aarteil S."/>
            <person name="Calhoun S."/>
            <person name="Haridas S."/>
            <person name="Kuo A."/>
            <person name="Mondo S."/>
            <person name="Pangilinan J."/>
            <person name="Riley R."/>
            <person name="LaButti K."/>
            <person name="Andreopoulos B."/>
            <person name="Lipzen A."/>
            <person name="Chen C."/>
            <person name="Yan M."/>
            <person name="Daum C."/>
            <person name="Ng V."/>
            <person name="Clum A."/>
            <person name="Steindorff A."/>
            <person name="Ohm R.A."/>
            <person name="Martin F."/>
            <person name="Silar P."/>
            <person name="Natvig D.O."/>
            <person name="Lalanne C."/>
            <person name="Gautier V."/>
            <person name="Ament-Velasquez S.L."/>
            <person name="Kruys A."/>
            <person name="Hutchinson M.I."/>
            <person name="Powell A.J."/>
            <person name="Barry K."/>
            <person name="Miller A.N."/>
            <person name="Grigoriev I.V."/>
            <person name="Debuchy R."/>
            <person name="Gladieux P."/>
            <person name="Hiltunen Thoren M."/>
            <person name="Johannesson H."/>
        </authorList>
    </citation>
    <scope>NUCLEOTIDE SEQUENCE</scope>
    <source>
        <strain evidence="3">CBS 232.78</strain>
    </source>
</reference>
<evidence type="ECO:0000256" key="2">
    <source>
        <dbReference type="SAM" id="Phobius"/>
    </source>
</evidence>
<feature type="compositionally biased region" description="Polar residues" evidence="1">
    <location>
        <begin position="43"/>
        <end position="72"/>
    </location>
</feature>
<accession>A0AAE0NSA5</accession>
<sequence>MEPSPDNPGQIDAKETRELLNLILSELKSMNQRLSEQERRTSTTDTAIGTADSIQRTPSNNPLASSSTLSNEARSGPILREAIKRYNGNSVLHWSTLYGTHVSPWPGIEAPREATWAPLVGNLWRVPHDNRVGLCFVAPLEANTQTPLRVKRSLFQFHNTNTRQVPKGEFLNIWDWFDSGRSRYWHPEQVSPVASLGNKASGLLVDEEGGKDEEGRLEDGGGGQFRISPLVAPWRRVINMQGLTTIYNHGNTDIDQEQLTDHDLCPILLSETEDAIFQRPLNDMLWRAVRCHLRCLRATDTHHSELLTKGCVLFHVTFYEILESTSLDNLTELWPCGELHSDGQKRSHGGKRRRIRESALTLISVPSLNLPGGHQNTRAVFWTMLCLRPQQFPYPHYYEKRDDISQGQTHEMIDDMSDMIHKCLLPILTRWEEIAEYFDSLLCEKKALLDPDQHDTLLTDDWELSRSKKYFWAIEFLKEVEKSVTDNIRQTDRFLKSFGDTLPPADGKAEMDGQARIRKHEAVLARLEGLRMRFVQKKDEAVALRDGLFNASAVMESRTSTKLGENIKLLTFISIFFLPLSFCTSLWSISEDLFSISAFATTMPILALATYAVTLNLESIAKFPDLMRRCLAFQTSPVSEAGHPSSLPMAAPKRASYLWNWIPSFIRWIFAREIAATWTNQKTPSVAPLEEIHLQVQVEVDVESCNNTGLEAELRQHRASKTV</sequence>
<feature type="transmembrane region" description="Helical" evidence="2">
    <location>
        <begin position="567"/>
        <end position="587"/>
    </location>
</feature>
<feature type="transmembrane region" description="Helical" evidence="2">
    <location>
        <begin position="593"/>
        <end position="617"/>
    </location>
</feature>
<dbReference type="AlphaFoldDB" id="A0AAE0NSA5"/>
<evidence type="ECO:0000256" key="1">
    <source>
        <dbReference type="SAM" id="MobiDB-lite"/>
    </source>
</evidence>
<keyword evidence="2" id="KW-0472">Membrane</keyword>
<organism evidence="3 4">
    <name type="scientific">Podospora didyma</name>
    <dbReference type="NCBI Taxonomy" id="330526"/>
    <lineage>
        <taxon>Eukaryota</taxon>
        <taxon>Fungi</taxon>
        <taxon>Dikarya</taxon>
        <taxon>Ascomycota</taxon>
        <taxon>Pezizomycotina</taxon>
        <taxon>Sordariomycetes</taxon>
        <taxon>Sordariomycetidae</taxon>
        <taxon>Sordariales</taxon>
        <taxon>Podosporaceae</taxon>
        <taxon>Podospora</taxon>
    </lineage>
</organism>
<proteinExistence type="predicted"/>
<protein>
    <submittedName>
        <fullName evidence="3">Uncharacterized protein</fullName>
    </submittedName>
</protein>
<dbReference type="Proteomes" id="UP001285441">
    <property type="component" value="Unassembled WGS sequence"/>
</dbReference>
<name>A0AAE0NSA5_9PEZI</name>
<gene>
    <name evidence="3" type="ORF">B0H63DRAFT_468360</name>
</gene>
<keyword evidence="4" id="KW-1185">Reference proteome</keyword>
<keyword evidence="2" id="KW-0812">Transmembrane</keyword>
<evidence type="ECO:0000313" key="3">
    <source>
        <dbReference type="EMBL" id="KAK3386772.1"/>
    </source>
</evidence>